<comment type="caution">
    <text evidence="1">The sequence shown here is derived from an EMBL/GenBank/DDBJ whole genome shotgun (WGS) entry which is preliminary data.</text>
</comment>
<accession>A0A5S4VBJ4</accession>
<reference evidence="1 2" key="1">
    <citation type="submission" date="2019-08" db="EMBL/GenBank/DDBJ databases">
        <authorList>
            <person name="Hu J."/>
        </authorList>
    </citation>
    <scope>NUCLEOTIDE SEQUENCE [LARGE SCALE GENOMIC DNA]</scope>
    <source>
        <strain evidence="1 2">NEAU-184</strain>
    </source>
</reference>
<evidence type="ECO:0000313" key="1">
    <source>
        <dbReference type="EMBL" id="TYL54010.1"/>
    </source>
</evidence>
<organism evidence="1 2">
    <name type="scientific">Agromyces mariniharenae</name>
    <dbReference type="NCBI Taxonomy" id="2604423"/>
    <lineage>
        <taxon>Bacteria</taxon>
        <taxon>Bacillati</taxon>
        <taxon>Actinomycetota</taxon>
        <taxon>Actinomycetes</taxon>
        <taxon>Micrococcales</taxon>
        <taxon>Microbacteriaceae</taxon>
        <taxon>Agromyces</taxon>
    </lineage>
</organism>
<dbReference type="RefSeq" id="WP_148733474.1">
    <property type="nucleotide sequence ID" value="NZ_VSSB01000001.1"/>
</dbReference>
<protein>
    <submittedName>
        <fullName evidence="1">MobA protein</fullName>
    </submittedName>
</protein>
<proteinExistence type="predicted"/>
<keyword evidence="2" id="KW-1185">Reference proteome</keyword>
<gene>
    <name evidence="1" type="ORF">FYC51_10445</name>
</gene>
<dbReference type="EMBL" id="VSSB01000001">
    <property type="protein sequence ID" value="TYL54010.1"/>
    <property type="molecule type" value="Genomic_DNA"/>
</dbReference>
<sequence length="107" mass="12184">MAEPDFSTLFERPLTQWGMRGDPPLWRAMAHALEGHPLPGRFWDVRSTVEREFERITGHRLLESAEPFHMPEFAIGSGMSDGVVAPAFWVRTAIPILIDRWEALRAG</sequence>
<evidence type="ECO:0000313" key="2">
    <source>
        <dbReference type="Proteomes" id="UP000325243"/>
    </source>
</evidence>
<dbReference type="AlphaFoldDB" id="A0A5S4VBJ4"/>
<dbReference type="Proteomes" id="UP000325243">
    <property type="component" value="Unassembled WGS sequence"/>
</dbReference>
<name>A0A5S4VBJ4_9MICO</name>